<dbReference type="SUPFAM" id="SSF88697">
    <property type="entry name" value="PUA domain-like"/>
    <property type="match status" value="1"/>
</dbReference>
<evidence type="ECO:0000313" key="3">
    <source>
        <dbReference type="EMBL" id="CAB4708657.1"/>
    </source>
</evidence>
<dbReference type="EMBL" id="CAFBMT010000001">
    <property type="protein sequence ID" value="CAB4912309.1"/>
    <property type="molecule type" value="Genomic_DNA"/>
</dbReference>
<accession>A0A6J7H992</accession>
<dbReference type="EMBL" id="CAFAAV010000082">
    <property type="protein sequence ID" value="CAB4818481.1"/>
    <property type="molecule type" value="Genomic_DNA"/>
</dbReference>
<dbReference type="EMBL" id="CAFBOL010000009">
    <property type="protein sequence ID" value="CAB4977376.1"/>
    <property type="molecule type" value="Genomic_DNA"/>
</dbReference>
<dbReference type="GO" id="GO:0005634">
    <property type="term" value="C:nucleus"/>
    <property type="evidence" value="ECO:0007669"/>
    <property type="project" value="TreeGrafter"/>
</dbReference>
<proteinExistence type="predicted"/>
<gene>
    <name evidence="3" type="ORF">UFOPK2656_00521</name>
    <name evidence="4" type="ORF">UFOPK3099_01244</name>
    <name evidence="5" type="ORF">UFOPK3267_00688</name>
    <name evidence="6" type="ORF">UFOPK3651_00289</name>
    <name evidence="7" type="ORF">UFOPK3931_00581</name>
    <name evidence="2" type="ORF">UFOPK4189_00518</name>
</gene>
<sequence>MGWVASPVVTQYWLFKSEPDVFGYPDLVENKREGWDGVRNYQARNFMRTMKVGDKGLFYHSNATPPGVAGVCKIVKAAEPDPTQFDPNSKYYDPASKPDEPRWDWVTVAPVKQLPFLSLDELKTMPELAESRLLARGNRLSVMPLTADEFEAIVAHATSRKR</sequence>
<evidence type="ECO:0000313" key="7">
    <source>
        <dbReference type="EMBL" id="CAB4977376.1"/>
    </source>
</evidence>
<dbReference type="PANTHER" id="PTHR14087">
    <property type="entry name" value="THYMOCYTE NUCLEAR PROTEIN 1"/>
    <property type="match status" value="1"/>
</dbReference>
<evidence type="ECO:0000259" key="1">
    <source>
        <dbReference type="Pfam" id="PF01878"/>
    </source>
</evidence>
<evidence type="ECO:0000313" key="4">
    <source>
        <dbReference type="EMBL" id="CAB4818481.1"/>
    </source>
</evidence>
<dbReference type="PANTHER" id="PTHR14087:SF7">
    <property type="entry name" value="THYMOCYTE NUCLEAR PROTEIN 1"/>
    <property type="match status" value="1"/>
</dbReference>
<dbReference type="CDD" id="cd21133">
    <property type="entry name" value="EVE"/>
    <property type="match status" value="1"/>
</dbReference>
<feature type="domain" description="EVE" evidence="1">
    <location>
        <begin position="11"/>
        <end position="155"/>
    </location>
</feature>
<dbReference type="Gene3D" id="3.10.590.10">
    <property type="entry name" value="ph1033 like domains"/>
    <property type="match status" value="1"/>
</dbReference>
<name>A0A6J7H992_9ZZZZ</name>
<protein>
    <submittedName>
        <fullName evidence="6">Unannotated protein</fullName>
    </submittedName>
</protein>
<reference evidence="6" key="1">
    <citation type="submission" date="2020-05" db="EMBL/GenBank/DDBJ databases">
        <authorList>
            <person name="Chiriac C."/>
            <person name="Salcher M."/>
            <person name="Ghai R."/>
            <person name="Kavagutti S V."/>
        </authorList>
    </citation>
    <scope>NUCLEOTIDE SEQUENCE</scope>
</reference>
<dbReference type="InterPro" id="IPR015947">
    <property type="entry name" value="PUA-like_sf"/>
</dbReference>
<organism evidence="6">
    <name type="scientific">freshwater metagenome</name>
    <dbReference type="NCBI Taxonomy" id="449393"/>
    <lineage>
        <taxon>unclassified sequences</taxon>
        <taxon>metagenomes</taxon>
        <taxon>ecological metagenomes</taxon>
    </lineage>
</organism>
<dbReference type="InterPro" id="IPR052181">
    <property type="entry name" value="5hmC_binding"/>
</dbReference>
<dbReference type="EMBL" id="CAESGF010000002">
    <property type="protein sequence ID" value="CAB4362738.1"/>
    <property type="molecule type" value="Genomic_DNA"/>
</dbReference>
<dbReference type="Pfam" id="PF01878">
    <property type="entry name" value="EVE"/>
    <property type="match status" value="1"/>
</dbReference>
<evidence type="ECO:0000313" key="5">
    <source>
        <dbReference type="EMBL" id="CAB4848385.1"/>
    </source>
</evidence>
<dbReference type="InterPro" id="IPR047197">
    <property type="entry name" value="THYN1-like_EVE"/>
</dbReference>
<dbReference type="InterPro" id="IPR002740">
    <property type="entry name" value="EVE_domain"/>
</dbReference>
<dbReference type="EMBL" id="CAFBIY010000026">
    <property type="protein sequence ID" value="CAB4848385.1"/>
    <property type="molecule type" value="Genomic_DNA"/>
</dbReference>
<dbReference type="EMBL" id="CAEZYF010000002">
    <property type="protein sequence ID" value="CAB4708657.1"/>
    <property type="molecule type" value="Genomic_DNA"/>
</dbReference>
<evidence type="ECO:0000313" key="6">
    <source>
        <dbReference type="EMBL" id="CAB4912309.1"/>
    </source>
</evidence>
<dbReference type="AlphaFoldDB" id="A0A6J7H992"/>
<evidence type="ECO:0000313" key="2">
    <source>
        <dbReference type="EMBL" id="CAB4362738.1"/>
    </source>
</evidence>